<feature type="non-terminal residue" evidence="2">
    <location>
        <position position="1"/>
    </location>
</feature>
<feature type="compositionally biased region" description="Polar residues" evidence="1">
    <location>
        <begin position="114"/>
        <end position="124"/>
    </location>
</feature>
<organism evidence="2 3">
    <name type="scientific">Rotaria magnacalcarata</name>
    <dbReference type="NCBI Taxonomy" id="392030"/>
    <lineage>
        <taxon>Eukaryota</taxon>
        <taxon>Metazoa</taxon>
        <taxon>Spiralia</taxon>
        <taxon>Gnathifera</taxon>
        <taxon>Rotifera</taxon>
        <taxon>Eurotatoria</taxon>
        <taxon>Bdelloidea</taxon>
        <taxon>Philodinida</taxon>
        <taxon>Philodinidae</taxon>
        <taxon>Rotaria</taxon>
    </lineage>
</organism>
<feature type="compositionally biased region" description="Low complexity" evidence="1">
    <location>
        <begin position="89"/>
        <end position="105"/>
    </location>
</feature>
<dbReference type="EMBL" id="CAJOBH010255757">
    <property type="protein sequence ID" value="CAF5147671.1"/>
    <property type="molecule type" value="Genomic_DNA"/>
</dbReference>
<evidence type="ECO:0000313" key="3">
    <source>
        <dbReference type="Proteomes" id="UP000681967"/>
    </source>
</evidence>
<evidence type="ECO:0000256" key="1">
    <source>
        <dbReference type="SAM" id="MobiDB-lite"/>
    </source>
</evidence>
<reference evidence="2" key="1">
    <citation type="submission" date="2021-02" db="EMBL/GenBank/DDBJ databases">
        <authorList>
            <person name="Nowell W R."/>
        </authorList>
    </citation>
    <scope>NUCLEOTIDE SEQUENCE</scope>
</reference>
<comment type="caution">
    <text evidence="2">The sequence shown here is derived from an EMBL/GenBank/DDBJ whole genome shotgun (WGS) entry which is preliminary data.</text>
</comment>
<dbReference type="AlphaFoldDB" id="A0A8S3G2D9"/>
<gene>
    <name evidence="2" type="ORF">BYL167_LOCUS71567</name>
</gene>
<proteinExistence type="predicted"/>
<feature type="region of interest" description="Disordered" evidence="1">
    <location>
        <begin position="71"/>
        <end position="124"/>
    </location>
</feature>
<sequence length="145" mass="16591">QDFLMKICFSSNHSYSEQIIVKIIDEERNCFEYEVYVTADNSIFTCYSFLWKSENDYQIVVQPGQIMKGSRIRSDESNSSGEPLLVQKRTVTSSNSRPNTSTSATFDQVDHTSDGTSTDENISAQNRNERSPFFLILCKTILDIF</sequence>
<dbReference type="Proteomes" id="UP000681967">
    <property type="component" value="Unassembled WGS sequence"/>
</dbReference>
<accession>A0A8S3G2D9</accession>
<name>A0A8S3G2D9_9BILA</name>
<protein>
    <submittedName>
        <fullName evidence="2">Uncharacterized protein</fullName>
    </submittedName>
</protein>
<evidence type="ECO:0000313" key="2">
    <source>
        <dbReference type="EMBL" id="CAF5147671.1"/>
    </source>
</evidence>